<dbReference type="InterPro" id="IPR000835">
    <property type="entry name" value="HTH_MarR-typ"/>
</dbReference>
<reference evidence="5" key="2">
    <citation type="submission" date="2021-04" db="EMBL/GenBank/DDBJ databases">
        <authorList>
            <person name="Gilroy R."/>
        </authorList>
    </citation>
    <scope>NUCLEOTIDE SEQUENCE</scope>
    <source>
        <strain evidence="5">CHK33-7979</strain>
    </source>
</reference>
<dbReference type="PANTHER" id="PTHR18964:SF149">
    <property type="entry name" value="BIFUNCTIONAL UDP-N-ACETYLGLUCOSAMINE 2-EPIMERASE_N-ACETYLMANNOSAMINE KINASE"/>
    <property type="match status" value="1"/>
</dbReference>
<dbReference type="GO" id="GO:0003700">
    <property type="term" value="F:DNA-binding transcription factor activity"/>
    <property type="evidence" value="ECO:0007669"/>
    <property type="project" value="InterPro"/>
</dbReference>
<evidence type="ECO:0000256" key="3">
    <source>
        <dbReference type="ARBA" id="ARBA00022629"/>
    </source>
</evidence>
<comment type="similarity">
    <text evidence="2">Belongs to the ROK (NagC/XylR) family.</text>
</comment>
<dbReference type="InterPro" id="IPR000600">
    <property type="entry name" value="ROK"/>
</dbReference>
<dbReference type="InterPro" id="IPR043129">
    <property type="entry name" value="ATPase_NBD"/>
</dbReference>
<dbReference type="InterPro" id="IPR036390">
    <property type="entry name" value="WH_DNA-bd_sf"/>
</dbReference>
<evidence type="ECO:0000256" key="1">
    <source>
        <dbReference type="ARBA" id="ARBA00002486"/>
    </source>
</evidence>
<dbReference type="Proteomes" id="UP000886824">
    <property type="component" value="Unassembled WGS sequence"/>
</dbReference>
<dbReference type="InterPro" id="IPR036388">
    <property type="entry name" value="WH-like_DNA-bd_sf"/>
</dbReference>
<dbReference type="AlphaFoldDB" id="A0A9D1Z336"/>
<protein>
    <submittedName>
        <fullName evidence="5">ROK family transcriptional regulator</fullName>
    </submittedName>
</protein>
<dbReference type="Gene3D" id="1.10.10.10">
    <property type="entry name" value="Winged helix-like DNA-binding domain superfamily/Winged helix DNA-binding domain"/>
    <property type="match status" value="1"/>
</dbReference>
<dbReference type="EMBL" id="DXCX01000016">
    <property type="protein sequence ID" value="HIY72616.1"/>
    <property type="molecule type" value="Genomic_DNA"/>
</dbReference>
<keyword evidence="3" id="KW-0119">Carbohydrate metabolism</keyword>
<dbReference type="SUPFAM" id="SSF53067">
    <property type="entry name" value="Actin-like ATPase domain"/>
    <property type="match status" value="1"/>
</dbReference>
<proteinExistence type="inferred from homology"/>
<organism evidence="5 6">
    <name type="scientific">Candidatus Intestinimonas merdavium</name>
    <dbReference type="NCBI Taxonomy" id="2838622"/>
    <lineage>
        <taxon>Bacteria</taxon>
        <taxon>Bacillati</taxon>
        <taxon>Bacillota</taxon>
        <taxon>Clostridia</taxon>
        <taxon>Eubacteriales</taxon>
        <taxon>Intestinimonas</taxon>
    </lineage>
</organism>
<evidence type="ECO:0000313" key="6">
    <source>
        <dbReference type="Proteomes" id="UP000886824"/>
    </source>
</evidence>
<comment type="caution">
    <text evidence="5">The sequence shown here is derived from an EMBL/GenBank/DDBJ whole genome shotgun (WGS) entry which is preliminary data.</text>
</comment>
<dbReference type="Pfam" id="PF00480">
    <property type="entry name" value="ROK"/>
    <property type="match status" value="1"/>
</dbReference>
<accession>A0A9D1Z336</accession>
<evidence type="ECO:0000313" key="5">
    <source>
        <dbReference type="EMBL" id="HIY72616.1"/>
    </source>
</evidence>
<name>A0A9D1Z336_9FIRM</name>
<dbReference type="Pfam" id="PF01047">
    <property type="entry name" value="MarR"/>
    <property type="match status" value="1"/>
</dbReference>
<sequence>MQFLQSNITSRVKELNQSSVLKMIYFYGPIKRSDIAEQLGLTMPTITTNVNSLIGAGLVQEEENAPCPAGNRGRKARPVDIVPDAQHYVGIEMRGSRRVICVQNFRGQTLYEAKDETPYRDYEKNMELSCAMLHEALRCCGLALEDIAGIGFCMPGLVNGQEGILDTWPSYGWLNKNIRADLAALSGYTGPISVENNACVRAYGARLEQRKMLNEVPNFAYFFLSQGIACPFFLNTANVVGSVVGAGEVGHMIMEPNGLPCSCGNRGCLEAYSSNTAVIAQCTQALEEGSAPLLRARCPNGAALTMEDILAAQASGDEVVRQIIEGAVYHIGIAIANIINFSCPRIMFIDGVLFSSEENQERLWEIVNRNLCNVIHTDTEFIFVKSHDYSGANGAAALAIYNSLENYTE</sequence>
<feature type="domain" description="HTH marR-type" evidence="4">
    <location>
        <begin position="15"/>
        <end position="61"/>
    </location>
</feature>
<dbReference type="GO" id="GO:0042732">
    <property type="term" value="P:D-xylose metabolic process"/>
    <property type="evidence" value="ECO:0007669"/>
    <property type="project" value="UniProtKB-KW"/>
</dbReference>
<evidence type="ECO:0000259" key="4">
    <source>
        <dbReference type="Pfam" id="PF01047"/>
    </source>
</evidence>
<dbReference type="SUPFAM" id="SSF46785">
    <property type="entry name" value="Winged helix' DNA-binding domain"/>
    <property type="match status" value="1"/>
</dbReference>
<reference evidence="5" key="1">
    <citation type="journal article" date="2021" name="PeerJ">
        <title>Extensive microbial diversity within the chicken gut microbiome revealed by metagenomics and culture.</title>
        <authorList>
            <person name="Gilroy R."/>
            <person name="Ravi A."/>
            <person name="Getino M."/>
            <person name="Pursley I."/>
            <person name="Horton D.L."/>
            <person name="Alikhan N.F."/>
            <person name="Baker D."/>
            <person name="Gharbi K."/>
            <person name="Hall N."/>
            <person name="Watson M."/>
            <person name="Adriaenssens E.M."/>
            <person name="Foster-Nyarko E."/>
            <person name="Jarju S."/>
            <person name="Secka A."/>
            <person name="Antonio M."/>
            <person name="Oren A."/>
            <person name="Chaudhuri R.R."/>
            <person name="La Ragione R."/>
            <person name="Hildebrand F."/>
            <person name="Pallen M.J."/>
        </authorList>
    </citation>
    <scope>NUCLEOTIDE SEQUENCE</scope>
    <source>
        <strain evidence="5">CHK33-7979</strain>
    </source>
</reference>
<keyword evidence="3" id="KW-0859">Xylose metabolism</keyword>
<gene>
    <name evidence="5" type="ORF">H9826_01395</name>
</gene>
<dbReference type="PANTHER" id="PTHR18964">
    <property type="entry name" value="ROK (REPRESSOR, ORF, KINASE) FAMILY"/>
    <property type="match status" value="1"/>
</dbReference>
<comment type="function">
    <text evidence="1">Transcriptional repressor of xylose-utilizing enzymes.</text>
</comment>
<dbReference type="Gene3D" id="3.30.420.40">
    <property type="match status" value="2"/>
</dbReference>
<evidence type="ECO:0000256" key="2">
    <source>
        <dbReference type="ARBA" id="ARBA00006479"/>
    </source>
</evidence>